<dbReference type="RefSeq" id="WP_181863928.1">
    <property type="nucleotide sequence ID" value="NZ_JACEQY010000009.1"/>
</dbReference>
<feature type="region of interest" description="Disordered" evidence="4">
    <location>
        <begin position="133"/>
        <end position="153"/>
    </location>
</feature>
<gene>
    <name evidence="5" type="ORF">H1V43_11055</name>
</gene>
<dbReference type="PANTHER" id="PTHR36852">
    <property type="entry name" value="PROTEIN GVPL 2"/>
    <property type="match status" value="1"/>
</dbReference>
<evidence type="ECO:0000256" key="3">
    <source>
        <dbReference type="ARBA" id="ARBA00035643"/>
    </source>
</evidence>
<dbReference type="Pfam" id="PF06386">
    <property type="entry name" value="GvpL_GvpF"/>
    <property type="match status" value="1"/>
</dbReference>
<dbReference type="EMBL" id="JACEQY010000009">
    <property type="protein sequence ID" value="MBA4861915.1"/>
    <property type="molecule type" value="Genomic_DNA"/>
</dbReference>
<feature type="region of interest" description="Disordered" evidence="4">
    <location>
        <begin position="256"/>
        <end position="281"/>
    </location>
</feature>
<comment type="similarity">
    <text evidence="3">Belongs to the gas vesicle GvpF/GvpL family.</text>
</comment>
<dbReference type="GO" id="GO:0031411">
    <property type="term" value="C:gas vesicle"/>
    <property type="evidence" value="ECO:0007669"/>
    <property type="project" value="UniProtKB-SubCell"/>
</dbReference>
<dbReference type="GO" id="GO:0031412">
    <property type="term" value="P:gas vesicle organization"/>
    <property type="evidence" value="ECO:0007669"/>
    <property type="project" value="InterPro"/>
</dbReference>
<evidence type="ECO:0000256" key="2">
    <source>
        <dbReference type="ARBA" id="ARBA00035108"/>
    </source>
</evidence>
<reference evidence="5 6" key="1">
    <citation type="submission" date="2020-07" db="EMBL/GenBank/DDBJ databases">
        <title>Streptomyces isolated from Indian soil.</title>
        <authorList>
            <person name="Mandal S."/>
            <person name="Maiti P.K."/>
        </authorList>
    </citation>
    <scope>NUCLEOTIDE SEQUENCE [LARGE SCALE GENOMIC DNA]</scope>
    <source>
        <strain evidence="5 6">PSKA54</strain>
    </source>
</reference>
<comment type="subcellular location">
    <subcellularLocation>
        <location evidence="2">Gas vesicle</location>
    </subcellularLocation>
</comment>
<proteinExistence type="inferred from homology"/>
<dbReference type="InterPro" id="IPR009430">
    <property type="entry name" value="GvpL/GvpF"/>
</dbReference>
<comment type="caution">
    <text evidence="5">The sequence shown here is derived from an EMBL/GenBank/DDBJ whole genome shotgun (WGS) entry which is preliminary data.</text>
</comment>
<evidence type="ECO:0000313" key="6">
    <source>
        <dbReference type="Proteomes" id="UP000586976"/>
    </source>
</evidence>
<name>A0A7W2HFI1_9ACTN</name>
<accession>A0A7W2HFI1</accession>
<evidence type="ECO:0000313" key="5">
    <source>
        <dbReference type="EMBL" id="MBA4861915.1"/>
    </source>
</evidence>
<dbReference type="Proteomes" id="UP000586976">
    <property type="component" value="Unassembled WGS sequence"/>
</dbReference>
<sequence length="281" mass="31450">MSGLRYVYAVCRPFEAPLQAELTGVAGNPPKLLRHGDLVAVVSAVPEGDFAEEPLRRHLEDLDWLSDTARAHEKVIAALTTVTSPLPLRLATVFRDDSGVRTMMEDEGERLHTALERIAGRVEWGVKVYVDPEKSAPQSPAAEPKAKPATGRDYLRRKRAEHERQETTWERAENFARRLHEHLSRHAQATRLHPPQNPVLSRAPGRNVLNAAYLVDRSHSEEFVELVDRTKDEEPGLRVELTGPWAAYSFSSLDDYGQGAAEGEYDQGARGAYEGEGEDRR</sequence>
<dbReference type="PANTHER" id="PTHR36852:SF1">
    <property type="entry name" value="PROTEIN GVPL 2"/>
    <property type="match status" value="1"/>
</dbReference>
<keyword evidence="1" id="KW-0304">Gas vesicle</keyword>
<protein>
    <submittedName>
        <fullName evidence="5">GvpL/GvpF family gas vesicle protein</fullName>
    </submittedName>
</protein>
<keyword evidence="6" id="KW-1185">Reference proteome</keyword>
<dbReference type="AlphaFoldDB" id="A0A7W2HFI1"/>
<organism evidence="5 6">
    <name type="scientific">Streptomyces himalayensis subsp. aureolus</name>
    <dbReference type="NCBI Taxonomy" id="2758039"/>
    <lineage>
        <taxon>Bacteria</taxon>
        <taxon>Bacillati</taxon>
        <taxon>Actinomycetota</taxon>
        <taxon>Actinomycetes</taxon>
        <taxon>Kitasatosporales</taxon>
        <taxon>Streptomycetaceae</taxon>
        <taxon>Streptomyces</taxon>
        <taxon>Streptomyces himalayensis</taxon>
    </lineage>
</organism>
<evidence type="ECO:0000256" key="1">
    <source>
        <dbReference type="ARBA" id="ARBA00022987"/>
    </source>
</evidence>
<evidence type="ECO:0000256" key="4">
    <source>
        <dbReference type="SAM" id="MobiDB-lite"/>
    </source>
</evidence>